<reference evidence="2" key="3">
    <citation type="submission" date="2016-02" db="EMBL/GenBank/DDBJ databases">
        <authorList>
            <person name="Teng J.L."/>
            <person name="Yang Y."/>
            <person name="Huang Y."/>
            <person name="Guo F."/>
            <person name="Wei W."/>
            <person name="Chen J.H."/>
            <person name="Wong S.Y."/>
            <person name="Lau S.K."/>
            <person name="Woo P.C."/>
        </authorList>
    </citation>
    <scope>NUCLEOTIDE SEQUENCE</scope>
    <source>
        <strain evidence="2">JCM 15929</strain>
    </source>
</reference>
<gene>
    <name evidence="2" type="ORF">AXK60_09560</name>
    <name evidence="1" type="ORF">AXK61_13755</name>
</gene>
<dbReference type="STRING" id="239498.AXK60_09560"/>
<sequence length="80" mass="8800">MSDRERSAYVTAPTGWPHDLVLEYVEHVLRDRGEVPEGSGVAARLTDSAANADHSTTWRVRYTVASGGAFRPVFRPLSLS</sequence>
<evidence type="ECO:0000313" key="4">
    <source>
        <dbReference type="Proteomes" id="UP000070409"/>
    </source>
</evidence>
<proteinExistence type="predicted"/>
<dbReference type="OrthoDB" id="9904759at2"/>
<reference evidence="3" key="1">
    <citation type="submission" date="2016-02" db="EMBL/GenBank/DDBJ databases">
        <authorList>
            <person name="Wen L."/>
            <person name="He K."/>
            <person name="Yang H."/>
        </authorList>
    </citation>
    <scope>NUCLEOTIDE SEQUENCE [LARGE SCALE GENOMIC DNA]</scope>
    <source>
        <strain evidence="3">JCM 15929</strain>
    </source>
</reference>
<reference evidence="1 4" key="2">
    <citation type="submission" date="2016-02" db="EMBL/GenBank/DDBJ databases">
        <authorList>
            <person name="Teng J.L."/>
            <person name="Tang Y."/>
            <person name="Huang Y."/>
            <person name="Guo F."/>
            <person name="Wei W."/>
            <person name="Chen J.H."/>
            <person name="Wong S.Y."/>
            <person name="Lau S.K."/>
            <person name="Woo P.C."/>
        </authorList>
    </citation>
    <scope>NUCLEOTIDE SEQUENCE [LARGE SCALE GENOMIC DNA]</scope>
    <source>
        <strain evidence="1 4">JCM 13375</strain>
    </source>
</reference>
<dbReference type="EMBL" id="LSRF01000055">
    <property type="protein sequence ID" value="KXP07853.1"/>
    <property type="molecule type" value="Genomic_DNA"/>
</dbReference>
<dbReference type="Proteomes" id="UP000070409">
    <property type="component" value="Unassembled WGS sequence"/>
</dbReference>
<dbReference type="EMBL" id="LSRE01000002">
    <property type="protein sequence ID" value="KXP01046.1"/>
    <property type="molecule type" value="Genomic_DNA"/>
</dbReference>
<accession>A0A138ABN4</accession>
<comment type="caution">
    <text evidence="2">The sequence shown here is derived from an EMBL/GenBank/DDBJ whole genome shotgun (WGS) entry which is preliminary data.</text>
</comment>
<evidence type="ECO:0000313" key="1">
    <source>
        <dbReference type="EMBL" id="KXP01046.1"/>
    </source>
</evidence>
<evidence type="ECO:0000313" key="2">
    <source>
        <dbReference type="EMBL" id="KXP07853.1"/>
    </source>
</evidence>
<dbReference type="AlphaFoldDB" id="A0A138ABN4"/>
<keyword evidence="4" id="KW-1185">Reference proteome</keyword>
<organism evidence="2 3">
    <name type="scientific">Tsukamurella pseudospumae</name>
    <dbReference type="NCBI Taxonomy" id="239498"/>
    <lineage>
        <taxon>Bacteria</taxon>
        <taxon>Bacillati</taxon>
        <taxon>Actinomycetota</taxon>
        <taxon>Actinomycetes</taxon>
        <taxon>Mycobacteriales</taxon>
        <taxon>Tsukamurellaceae</taxon>
        <taxon>Tsukamurella</taxon>
    </lineage>
</organism>
<evidence type="ECO:0000313" key="3">
    <source>
        <dbReference type="Proteomes" id="UP000070258"/>
    </source>
</evidence>
<dbReference type="RefSeq" id="WP_068571792.1">
    <property type="nucleotide sequence ID" value="NZ_LSRE01000002.1"/>
</dbReference>
<name>A0A138ABN4_9ACTN</name>
<protein>
    <submittedName>
        <fullName evidence="2">Uncharacterized protein</fullName>
    </submittedName>
</protein>
<dbReference type="Proteomes" id="UP000070258">
    <property type="component" value="Unassembled WGS sequence"/>
</dbReference>